<keyword evidence="1" id="KW-1133">Transmembrane helix</keyword>
<dbReference type="RefSeq" id="WP_162933582.1">
    <property type="nucleotide sequence ID" value="NZ_CP015588.1"/>
</dbReference>
<name>A0A7T4TYD1_9ACTN</name>
<keyword evidence="1" id="KW-0812">Transmembrane</keyword>
<sequence>MRPLLWLVFSLAVVANAMLSFTPWDGVTRTLASVGTGVVVLAAGTGLWVTRRREA</sequence>
<gene>
    <name evidence="2" type="ORF">I8755_15015</name>
</gene>
<protein>
    <submittedName>
        <fullName evidence="2">Uncharacterized protein</fullName>
    </submittedName>
</protein>
<proteinExistence type="predicted"/>
<reference evidence="2 3" key="1">
    <citation type="submission" date="2020-12" db="EMBL/GenBank/DDBJ databases">
        <title>Identification and biosynthesis of polyene macrolides produced by Streptomyces alfalfae Men-myco-93-63.</title>
        <authorList>
            <person name="Liu D."/>
            <person name="Li Y."/>
            <person name="Liu L."/>
            <person name="Han X."/>
            <person name="Shen F."/>
        </authorList>
    </citation>
    <scope>NUCLEOTIDE SEQUENCE [LARGE SCALE GENOMIC DNA]</scope>
    <source>
        <strain evidence="2 3">Men-myco-93-63</strain>
    </source>
</reference>
<evidence type="ECO:0000313" key="3">
    <source>
        <dbReference type="Proteomes" id="UP000596130"/>
    </source>
</evidence>
<feature type="transmembrane region" description="Helical" evidence="1">
    <location>
        <begin position="30"/>
        <end position="49"/>
    </location>
</feature>
<dbReference type="Proteomes" id="UP000596130">
    <property type="component" value="Chromosome"/>
</dbReference>
<organism evidence="2 3">
    <name type="scientific">Streptomyces alfalfae</name>
    <dbReference type="NCBI Taxonomy" id="1642299"/>
    <lineage>
        <taxon>Bacteria</taxon>
        <taxon>Bacillati</taxon>
        <taxon>Actinomycetota</taxon>
        <taxon>Actinomycetes</taxon>
        <taxon>Kitasatosporales</taxon>
        <taxon>Streptomycetaceae</taxon>
        <taxon>Streptomyces</taxon>
    </lineage>
</organism>
<accession>A0A7T4TYD1</accession>
<evidence type="ECO:0000256" key="1">
    <source>
        <dbReference type="SAM" id="Phobius"/>
    </source>
</evidence>
<dbReference type="EMBL" id="CP065959">
    <property type="protein sequence ID" value="QQC89583.1"/>
    <property type="molecule type" value="Genomic_DNA"/>
</dbReference>
<keyword evidence="1" id="KW-0472">Membrane</keyword>
<dbReference type="AlphaFoldDB" id="A0A7T4TYD1"/>
<evidence type="ECO:0000313" key="2">
    <source>
        <dbReference type="EMBL" id="QQC89583.1"/>
    </source>
</evidence>